<sequence>MPAAMPERRTASAKTVPATGATVVERRSWMANSEASSAALEECSDAPARMRRAGLTKRANLIHCTPASVFVVFPTCILLVDMNTRTPSRAPRTEQRIQGKKRSGNGVVRELKRELKRDVEIMERGFADHLKSMSEEVGSSDEEDTEDDEDDKDDGDDGDDKVDEEEEAAEENDKDDEEEEEKAEENDKDKEDHVHHPSGDENKDTLSRKRKRDDEDDGEVSSGEEIFEPPAVQIDSDSPVIGPPPATSVSTSASIAVSAPLTKSVLRLLA</sequence>
<evidence type="ECO:0000313" key="3">
    <source>
        <dbReference type="EMBL" id="OBU00745.1"/>
    </source>
</evidence>
<accession>A0A1B8GY31</accession>
<reference evidence="4" key="2">
    <citation type="journal article" date="2018" name="Nat. Commun.">
        <title>Extreme sensitivity to ultraviolet light in the fungal pathogen causing white-nose syndrome of bats.</title>
        <authorList>
            <person name="Palmer J.M."/>
            <person name="Drees K.P."/>
            <person name="Foster J.T."/>
            <person name="Lindner D.L."/>
        </authorList>
    </citation>
    <scope>NUCLEOTIDE SEQUENCE [LARGE SCALE GENOMIC DNA]</scope>
    <source>
        <strain evidence="4">UAMH 10579</strain>
    </source>
</reference>
<organism evidence="3 4">
    <name type="scientific">Pseudogymnoascus verrucosus</name>
    <dbReference type="NCBI Taxonomy" id="342668"/>
    <lineage>
        <taxon>Eukaryota</taxon>
        <taxon>Fungi</taxon>
        <taxon>Dikarya</taxon>
        <taxon>Ascomycota</taxon>
        <taxon>Pezizomycotina</taxon>
        <taxon>Leotiomycetes</taxon>
        <taxon>Thelebolales</taxon>
        <taxon>Thelebolaceae</taxon>
        <taxon>Pseudogymnoascus</taxon>
    </lineage>
</organism>
<feature type="region of interest" description="Disordered" evidence="1">
    <location>
        <begin position="126"/>
        <end position="255"/>
    </location>
</feature>
<dbReference type="EMBL" id="KV460208">
    <property type="protein sequence ID" value="OBU00745.1"/>
    <property type="molecule type" value="Genomic_DNA"/>
</dbReference>
<keyword evidence="4" id="KW-1185">Reference proteome</keyword>
<feature type="transmembrane region" description="Helical" evidence="2">
    <location>
        <begin position="59"/>
        <end position="80"/>
    </location>
</feature>
<dbReference type="Proteomes" id="UP000091956">
    <property type="component" value="Unassembled WGS sequence"/>
</dbReference>
<feature type="region of interest" description="Disordered" evidence="1">
    <location>
        <begin position="87"/>
        <end position="106"/>
    </location>
</feature>
<protein>
    <submittedName>
        <fullName evidence="3">Uncharacterized protein</fullName>
    </submittedName>
</protein>
<proteinExistence type="predicted"/>
<evidence type="ECO:0000256" key="1">
    <source>
        <dbReference type="SAM" id="MobiDB-lite"/>
    </source>
</evidence>
<name>A0A1B8GY31_9PEZI</name>
<keyword evidence="2" id="KW-1133">Transmembrane helix</keyword>
<dbReference type="AlphaFoldDB" id="A0A1B8GY31"/>
<feature type="compositionally biased region" description="Basic and acidic residues" evidence="1">
    <location>
        <begin position="185"/>
        <end position="207"/>
    </location>
</feature>
<dbReference type="RefSeq" id="XP_018134477.1">
    <property type="nucleotide sequence ID" value="XM_018270716.1"/>
</dbReference>
<feature type="compositionally biased region" description="Acidic residues" evidence="1">
    <location>
        <begin position="138"/>
        <end position="184"/>
    </location>
</feature>
<evidence type="ECO:0000313" key="4">
    <source>
        <dbReference type="Proteomes" id="UP000091956"/>
    </source>
</evidence>
<keyword evidence="2" id="KW-0472">Membrane</keyword>
<dbReference type="GeneID" id="28834576"/>
<evidence type="ECO:0000256" key="2">
    <source>
        <dbReference type="SAM" id="Phobius"/>
    </source>
</evidence>
<gene>
    <name evidence="3" type="ORF">VE01_01190</name>
</gene>
<keyword evidence="2" id="KW-0812">Transmembrane</keyword>
<reference evidence="3 4" key="1">
    <citation type="submission" date="2016-03" db="EMBL/GenBank/DDBJ databases">
        <title>Comparative genomics of Pseudogymnoascus destructans, the fungus causing white-nose syndrome of bats.</title>
        <authorList>
            <person name="Palmer J.M."/>
            <person name="Drees K.P."/>
            <person name="Foster J.T."/>
            <person name="Lindner D.L."/>
        </authorList>
    </citation>
    <scope>NUCLEOTIDE SEQUENCE [LARGE SCALE GENOMIC DNA]</scope>
    <source>
        <strain evidence="3 4">UAMH 10579</strain>
    </source>
</reference>